<dbReference type="PANTHER" id="PTHR14413">
    <property type="entry name" value="RIBOSOMAL PROTEIN L17"/>
    <property type="match status" value="1"/>
</dbReference>
<evidence type="ECO:0000256" key="5">
    <source>
        <dbReference type="RuleBase" id="RU000660"/>
    </source>
</evidence>
<dbReference type="InterPro" id="IPR000456">
    <property type="entry name" value="Ribosomal_bL17"/>
</dbReference>
<comment type="caution">
    <text evidence="7">The sequence shown here is derived from an EMBL/GenBank/DDBJ whole genome shotgun (WGS) entry which is preliminary data.</text>
</comment>
<evidence type="ECO:0000313" key="8">
    <source>
        <dbReference type="Proteomes" id="UP000078368"/>
    </source>
</evidence>
<comment type="subunit">
    <text evidence="4">Part of the 50S ribosomal subunit. Contacts protein L32.</text>
</comment>
<dbReference type="GO" id="GO:0022625">
    <property type="term" value="C:cytosolic large ribosomal subunit"/>
    <property type="evidence" value="ECO:0007669"/>
    <property type="project" value="TreeGrafter"/>
</dbReference>
<dbReference type="GO" id="GO:0003735">
    <property type="term" value="F:structural constituent of ribosome"/>
    <property type="evidence" value="ECO:0007669"/>
    <property type="project" value="InterPro"/>
</dbReference>
<dbReference type="RefSeq" id="WP_009199215.1">
    <property type="nucleotide sequence ID" value="NZ_LVZK01000001.1"/>
</dbReference>
<feature type="region of interest" description="Disordered" evidence="6">
    <location>
        <begin position="122"/>
        <end position="195"/>
    </location>
</feature>
<evidence type="ECO:0000256" key="1">
    <source>
        <dbReference type="ARBA" id="ARBA00008777"/>
    </source>
</evidence>
<keyword evidence="2 4" id="KW-0689">Ribosomal protein</keyword>
<evidence type="ECO:0000256" key="4">
    <source>
        <dbReference type="HAMAP-Rule" id="MF_01368"/>
    </source>
</evidence>
<dbReference type="Pfam" id="PF01196">
    <property type="entry name" value="Ribosomal_L17"/>
    <property type="match status" value="1"/>
</dbReference>
<proteinExistence type="inferred from homology"/>
<accession>A0A179B5B0</accession>
<dbReference type="AlphaFoldDB" id="A0A179B5B0"/>
<dbReference type="PANTHER" id="PTHR14413:SF16">
    <property type="entry name" value="LARGE RIBOSOMAL SUBUNIT PROTEIN BL17M"/>
    <property type="match status" value="1"/>
</dbReference>
<dbReference type="InterPro" id="IPR036373">
    <property type="entry name" value="Ribosomal_bL17_sf"/>
</dbReference>
<feature type="compositionally biased region" description="Basic and acidic residues" evidence="6">
    <location>
        <begin position="122"/>
        <end position="151"/>
    </location>
</feature>
<name>A0A179B5B0_9ACTO</name>
<evidence type="ECO:0000256" key="2">
    <source>
        <dbReference type="ARBA" id="ARBA00022980"/>
    </source>
</evidence>
<feature type="compositionally biased region" description="Basic and acidic residues" evidence="6">
    <location>
        <begin position="164"/>
        <end position="195"/>
    </location>
</feature>
<dbReference type="HAMAP" id="MF_01368">
    <property type="entry name" value="Ribosomal_bL17"/>
    <property type="match status" value="1"/>
</dbReference>
<dbReference type="OrthoDB" id="9809073at2"/>
<keyword evidence="3 4" id="KW-0687">Ribonucleoprotein</keyword>
<dbReference type="Gene3D" id="3.90.1030.10">
    <property type="entry name" value="Ribosomal protein L17"/>
    <property type="match status" value="1"/>
</dbReference>
<reference evidence="7 8" key="1">
    <citation type="submission" date="2016-04" db="EMBL/GenBank/DDBJ databases">
        <title>Peptidophaga gingivicola gen. nov., sp. nov., isolated from human subgingival plaque.</title>
        <authorList>
            <person name="Beall C.J."/>
            <person name="Mokrzan E.M."/>
            <person name="Griffen A.L."/>
            <person name="Leys E.J."/>
        </authorList>
    </citation>
    <scope>NUCLEOTIDE SEQUENCE [LARGE SCALE GENOMIC DNA]</scope>
    <source>
        <strain evidence="7 8">BA112</strain>
    </source>
</reference>
<gene>
    <name evidence="4" type="primary">rplQ</name>
    <name evidence="7" type="ORF">A4H34_05360</name>
</gene>
<evidence type="ECO:0000256" key="3">
    <source>
        <dbReference type="ARBA" id="ARBA00023274"/>
    </source>
</evidence>
<dbReference type="EMBL" id="LVZK01000001">
    <property type="protein sequence ID" value="OAP86559.1"/>
    <property type="molecule type" value="Genomic_DNA"/>
</dbReference>
<comment type="similarity">
    <text evidence="1 4 5">Belongs to the bacterial ribosomal protein bL17 family.</text>
</comment>
<dbReference type="GO" id="GO:0006412">
    <property type="term" value="P:translation"/>
    <property type="evidence" value="ECO:0007669"/>
    <property type="project" value="UniProtKB-UniRule"/>
</dbReference>
<protein>
    <recommendedName>
        <fullName evidence="4">Large ribosomal subunit protein bL17</fullName>
    </recommendedName>
</protein>
<sequence>MPKPTKGPRLGGSPAHQRHIIANLCKDLIRHGAVTTTQTRAKTVQPHIERLISKAKRGDTYNRRLALRVLQDRELAYILFEELGPKFAERNGGFTRIIKLGNRKGDNAALARIELVTEKVSPKQSAVREAEKASKKAAEAQKLAKEAKESADAEEAAETAADAVESKEADEAVKETAAKRDAAEAKKDAEADEPK</sequence>
<evidence type="ECO:0000256" key="6">
    <source>
        <dbReference type="SAM" id="MobiDB-lite"/>
    </source>
</evidence>
<dbReference type="SUPFAM" id="SSF64263">
    <property type="entry name" value="Prokaryotic ribosomal protein L17"/>
    <property type="match status" value="1"/>
</dbReference>
<keyword evidence="8" id="KW-1185">Reference proteome</keyword>
<organism evidence="7 8">
    <name type="scientific">Peptidiphaga gingivicola</name>
    <dbReference type="NCBI Taxonomy" id="2741497"/>
    <lineage>
        <taxon>Bacteria</taxon>
        <taxon>Bacillati</taxon>
        <taxon>Actinomycetota</taxon>
        <taxon>Actinomycetes</taxon>
        <taxon>Actinomycetales</taxon>
        <taxon>Actinomycetaceae</taxon>
        <taxon>Peptidiphaga</taxon>
    </lineage>
</organism>
<dbReference type="STRING" id="1823756.A4H34_05360"/>
<dbReference type="Proteomes" id="UP000078368">
    <property type="component" value="Unassembled WGS sequence"/>
</dbReference>
<dbReference type="NCBIfam" id="TIGR00059">
    <property type="entry name" value="L17"/>
    <property type="match status" value="1"/>
</dbReference>
<evidence type="ECO:0000313" key="7">
    <source>
        <dbReference type="EMBL" id="OAP86559.1"/>
    </source>
</evidence>